<organism evidence="1 2">
    <name type="scientific">Perkinsus olseni</name>
    <name type="common">Perkinsus atlanticus</name>
    <dbReference type="NCBI Taxonomy" id="32597"/>
    <lineage>
        <taxon>Eukaryota</taxon>
        <taxon>Sar</taxon>
        <taxon>Alveolata</taxon>
        <taxon>Perkinsozoa</taxon>
        <taxon>Perkinsea</taxon>
        <taxon>Perkinsida</taxon>
        <taxon>Perkinsidae</taxon>
        <taxon>Perkinsus</taxon>
    </lineage>
</organism>
<dbReference type="Proteomes" id="UP000553632">
    <property type="component" value="Unassembled WGS sequence"/>
</dbReference>
<accession>A0A7J6SZK5</accession>
<name>A0A7J6SZK5_PEROL</name>
<reference evidence="1 2" key="1">
    <citation type="submission" date="2020-04" db="EMBL/GenBank/DDBJ databases">
        <title>Perkinsus olseni comparative genomics.</title>
        <authorList>
            <person name="Bogema D.R."/>
        </authorList>
    </citation>
    <scope>NUCLEOTIDE SEQUENCE [LARGE SCALE GENOMIC DNA]</scope>
    <source>
        <strain evidence="1 2">ATCC PRA-207</strain>
    </source>
</reference>
<feature type="non-terminal residue" evidence="1">
    <location>
        <position position="116"/>
    </location>
</feature>
<dbReference type="AlphaFoldDB" id="A0A7J6SZK5"/>
<dbReference type="EMBL" id="JABANO010014604">
    <property type="protein sequence ID" value="KAF4738273.1"/>
    <property type="molecule type" value="Genomic_DNA"/>
</dbReference>
<sequence length="116" mass="12439">AYGGQLSFWESKFAPTPSPLRKRSGANRLVVPWANRSSFHWTALPSAITLVIVSALRLARLESDVAATSSLKGVGICTMSTRPTGKAPSRSACRTRRTLIVTVSRIPRCTAIAAAE</sequence>
<proteinExistence type="predicted"/>
<keyword evidence="2" id="KW-1185">Reference proteome</keyword>
<comment type="caution">
    <text evidence="1">The sequence shown here is derived from an EMBL/GenBank/DDBJ whole genome shotgun (WGS) entry which is preliminary data.</text>
</comment>
<evidence type="ECO:0000313" key="1">
    <source>
        <dbReference type="EMBL" id="KAF4738273.1"/>
    </source>
</evidence>
<feature type="non-terminal residue" evidence="1">
    <location>
        <position position="1"/>
    </location>
</feature>
<evidence type="ECO:0000313" key="2">
    <source>
        <dbReference type="Proteomes" id="UP000553632"/>
    </source>
</evidence>
<protein>
    <submittedName>
        <fullName evidence="1">Uncharacterized protein</fullName>
    </submittedName>
</protein>
<gene>
    <name evidence="1" type="ORF">FOZ63_006656</name>
</gene>